<gene>
    <name evidence="3" type="ORF">JQ619_06425</name>
</gene>
<reference evidence="4" key="1">
    <citation type="journal article" date="2021" name="ISME J.">
        <title>Evolutionary origin and ecological implication of a unique nif island in free-living Bradyrhizobium lineages.</title>
        <authorList>
            <person name="Tao J."/>
        </authorList>
    </citation>
    <scope>NUCLEOTIDE SEQUENCE [LARGE SCALE GENOMIC DNA]</scope>
    <source>
        <strain evidence="4">SZCCT0094</strain>
    </source>
</reference>
<dbReference type="Pfam" id="PF01451">
    <property type="entry name" value="LMWPc"/>
    <property type="match status" value="1"/>
</dbReference>
<keyword evidence="1" id="KW-0059">Arsenical resistance</keyword>
<protein>
    <submittedName>
        <fullName evidence="3">Arsenate reductase ArsC</fullName>
    </submittedName>
</protein>
<keyword evidence="4" id="KW-1185">Reference proteome</keyword>
<dbReference type="SUPFAM" id="SSF52788">
    <property type="entry name" value="Phosphotyrosine protein phosphatases I"/>
    <property type="match status" value="1"/>
</dbReference>
<accession>A0ABS5G265</accession>
<dbReference type="InterPro" id="IPR036196">
    <property type="entry name" value="Ptyr_pPase_sf"/>
</dbReference>
<dbReference type="SMART" id="SM00226">
    <property type="entry name" value="LMWPc"/>
    <property type="match status" value="1"/>
</dbReference>
<dbReference type="Proteomes" id="UP001314635">
    <property type="component" value="Unassembled WGS sequence"/>
</dbReference>
<evidence type="ECO:0000313" key="3">
    <source>
        <dbReference type="EMBL" id="MBR1135393.1"/>
    </source>
</evidence>
<feature type="domain" description="Phosphotyrosine protein phosphatase I" evidence="2">
    <location>
        <begin position="12"/>
        <end position="150"/>
    </location>
</feature>
<evidence type="ECO:0000259" key="2">
    <source>
        <dbReference type="SMART" id="SM00226"/>
    </source>
</evidence>
<organism evidence="3 4">
    <name type="scientific">Bradyrhizobium denitrificans</name>
    <dbReference type="NCBI Taxonomy" id="2734912"/>
    <lineage>
        <taxon>Bacteria</taxon>
        <taxon>Pseudomonadati</taxon>
        <taxon>Pseudomonadota</taxon>
        <taxon>Alphaproteobacteria</taxon>
        <taxon>Hyphomicrobiales</taxon>
        <taxon>Nitrobacteraceae</taxon>
        <taxon>Bradyrhizobium</taxon>
    </lineage>
</organism>
<dbReference type="InterPro" id="IPR023485">
    <property type="entry name" value="Ptyr_pPase"/>
</dbReference>
<name>A0ABS5G265_9BRAD</name>
<dbReference type="Gene3D" id="3.40.50.2300">
    <property type="match status" value="1"/>
</dbReference>
<dbReference type="PANTHER" id="PTHR43428">
    <property type="entry name" value="ARSENATE REDUCTASE"/>
    <property type="match status" value="1"/>
</dbReference>
<dbReference type="EMBL" id="JAFCLK010000005">
    <property type="protein sequence ID" value="MBR1135393.1"/>
    <property type="molecule type" value="Genomic_DNA"/>
</dbReference>
<evidence type="ECO:0000313" key="4">
    <source>
        <dbReference type="Proteomes" id="UP001314635"/>
    </source>
</evidence>
<dbReference type="CDD" id="cd16345">
    <property type="entry name" value="LMWP_ArsC"/>
    <property type="match status" value="1"/>
</dbReference>
<sequence>MAEVPPRARQPQAVLFACGQNSVRSPMAESLLRQMFPQAVYVRSAGVKKGELDPFAVSVMAELGQDISQHKPTTFEELEDWEGLNFDLIITLSPEAHHKALELTRTIAADVEYWPTPDPTTTDGNREQKLAAYREVCDGLFARIRKRFAKPGPAGL</sequence>
<dbReference type="PANTHER" id="PTHR43428:SF1">
    <property type="entry name" value="ARSENATE REDUCTASE"/>
    <property type="match status" value="1"/>
</dbReference>
<dbReference type="RefSeq" id="WP_172235382.1">
    <property type="nucleotide sequence ID" value="NZ_JABFDP010000001.1"/>
</dbReference>
<evidence type="ECO:0000256" key="1">
    <source>
        <dbReference type="ARBA" id="ARBA00022849"/>
    </source>
</evidence>
<comment type="caution">
    <text evidence="3">The sequence shown here is derived from an EMBL/GenBank/DDBJ whole genome shotgun (WGS) entry which is preliminary data.</text>
</comment>
<proteinExistence type="predicted"/>